<sequence>MRRFLIVLAAAATLAALLAASWRPVPVEERRVRIEAQRAFPELAARADLAARVPVEVQAQLLDYADDRVLLLKARAAVLARPDMAARILPLYGATPEFRSILRAHGEAVLPPIAHFLDNEVVTLTLADAAARAVDKVKGGAGSERLALTPEDRGWHAVRFIQAEGHDFLGQFEVAPDGGTQWIRTERLLEGLGSLFAGGVRDLERKYRSGREVTAGDLGWAAVDAVAVLGAVQVLRAGKAAAAAVRTGEAGARASATAARLARAGKIGLAGASRAKWPAALVATWIAVRHPGVVSEFFAGLAAMAGVPAWLAVFGGWTLLLLPIVFLALPVLRLATDLLLALLGLLRGALARIERGPSRRT</sequence>
<proteinExistence type="predicted"/>
<gene>
    <name evidence="2" type="ORF">FHP08_06235</name>
</gene>
<dbReference type="OrthoDB" id="241383at2"/>
<dbReference type="EMBL" id="VDUY01000002">
    <property type="protein sequence ID" value="TXL67205.1"/>
    <property type="molecule type" value="Genomic_DNA"/>
</dbReference>
<evidence type="ECO:0000313" key="3">
    <source>
        <dbReference type="Proteomes" id="UP000321548"/>
    </source>
</evidence>
<evidence type="ECO:0000313" key="2">
    <source>
        <dbReference type="EMBL" id="TXL67205.1"/>
    </source>
</evidence>
<feature type="transmembrane region" description="Helical" evidence="1">
    <location>
        <begin position="334"/>
        <end position="353"/>
    </location>
</feature>
<accession>A0A5C8P0T7</accession>
<dbReference type="RefSeq" id="WP_147703454.1">
    <property type="nucleotide sequence ID" value="NZ_VDUY01000002.1"/>
</dbReference>
<keyword evidence="1" id="KW-0812">Transmembrane</keyword>
<dbReference type="AlphaFoldDB" id="A0A5C8P0T7"/>
<feature type="transmembrane region" description="Helical" evidence="1">
    <location>
        <begin position="297"/>
        <end position="322"/>
    </location>
</feature>
<keyword evidence="1" id="KW-0472">Membrane</keyword>
<name>A0A5C8P0T7_9BURK</name>
<organism evidence="2 3">
    <name type="scientific">Zeimonas arvi</name>
    <dbReference type="NCBI Taxonomy" id="2498847"/>
    <lineage>
        <taxon>Bacteria</taxon>
        <taxon>Pseudomonadati</taxon>
        <taxon>Pseudomonadota</taxon>
        <taxon>Betaproteobacteria</taxon>
        <taxon>Burkholderiales</taxon>
        <taxon>Burkholderiaceae</taxon>
        <taxon>Zeimonas</taxon>
    </lineage>
</organism>
<keyword evidence="3" id="KW-1185">Reference proteome</keyword>
<dbReference type="Proteomes" id="UP000321548">
    <property type="component" value="Unassembled WGS sequence"/>
</dbReference>
<reference evidence="2 3" key="1">
    <citation type="submission" date="2019-06" db="EMBL/GenBank/DDBJ databases">
        <title>Quisquiliibacterium sp. nov., isolated from a maize field.</title>
        <authorList>
            <person name="Lin S.-Y."/>
            <person name="Tsai C.-F."/>
            <person name="Young C.-C."/>
        </authorList>
    </citation>
    <scope>NUCLEOTIDE SEQUENCE [LARGE SCALE GENOMIC DNA]</scope>
    <source>
        <strain evidence="2 3">CC-CFT501</strain>
    </source>
</reference>
<keyword evidence="1" id="KW-1133">Transmembrane helix</keyword>
<evidence type="ECO:0000256" key="1">
    <source>
        <dbReference type="SAM" id="Phobius"/>
    </source>
</evidence>
<comment type="caution">
    <text evidence="2">The sequence shown here is derived from an EMBL/GenBank/DDBJ whole genome shotgun (WGS) entry which is preliminary data.</text>
</comment>
<protein>
    <submittedName>
        <fullName evidence="2">Uncharacterized protein</fullName>
    </submittedName>
</protein>